<comment type="caution">
    <text evidence="3">The sequence shown here is derived from an EMBL/GenBank/DDBJ whole genome shotgun (WGS) entry which is preliminary data.</text>
</comment>
<dbReference type="Pfam" id="PF01075">
    <property type="entry name" value="Glyco_transf_9"/>
    <property type="match status" value="1"/>
</dbReference>
<sequence>MGKNAVSILIPSAWSPDGVVFPMEGAHTGDLVMALPAIGAALQHGPVAVVGLRPNYYRSLRRLPIHFRFHIEGGRVLLPHWRANMHPTDVWLQSLSQDARAVRMDIPTDDGPWASHLLPGGPWVVLSPWADFAPKRWEPDHWHAFAQHAADRGFLVAMVGPPQSQALAEYVACDTHLNLVGMDTPENWPALLRRASLVVTVDSAPLYFCDAMNIPVIGLHGRTRLSEAGPYWDNSLCVEADGMAAVSFDAVVASFERWAARLGTASHRDRSAYRQA</sequence>
<dbReference type="InterPro" id="IPR051199">
    <property type="entry name" value="LPS_LOS_Heptosyltrfase"/>
</dbReference>
<proteinExistence type="predicted"/>
<reference evidence="3 4" key="1">
    <citation type="submission" date="2015-12" db="EMBL/GenBank/DDBJ databases">
        <authorList>
            <person name="Bansal K."/>
            <person name="Midha S."/>
            <person name="Patil P.B."/>
        </authorList>
    </citation>
    <scope>NUCLEOTIDE SEQUENCE [LARGE SCALE GENOMIC DNA]</scope>
    <source>
        <strain evidence="3 4">LMG9045</strain>
    </source>
</reference>
<evidence type="ECO:0000313" key="4">
    <source>
        <dbReference type="Proteomes" id="UP000190210"/>
    </source>
</evidence>
<organism evidence="3 4">
    <name type="scientific">Xanthomonas axonopodis pv. clitoriae</name>
    <dbReference type="NCBI Taxonomy" id="487828"/>
    <lineage>
        <taxon>Bacteria</taxon>
        <taxon>Pseudomonadati</taxon>
        <taxon>Pseudomonadota</taxon>
        <taxon>Gammaproteobacteria</taxon>
        <taxon>Lysobacterales</taxon>
        <taxon>Lysobacteraceae</taxon>
        <taxon>Xanthomonas</taxon>
    </lineage>
</organism>
<dbReference type="GO" id="GO:0005829">
    <property type="term" value="C:cytosol"/>
    <property type="evidence" value="ECO:0007669"/>
    <property type="project" value="TreeGrafter"/>
</dbReference>
<keyword evidence="2 3" id="KW-0808">Transferase</keyword>
<dbReference type="InterPro" id="IPR002201">
    <property type="entry name" value="Glyco_trans_9"/>
</dbReference>
<accession>A0AB73NT27</accession>
<name>A0AB73NT27_9XANT</name>
<protein>
    <submittedName>
        <fullName evidence="3">Glycosyl transferase family 9</fullName>
    </submittedName>
</protein>
<keyword evidence="1" id="KW-0328">Glycosyltransferase</keyword>
<gene>
    <name evidence="3" type="ORF">Xclt_08085</name>
</gene>
<dbReference type="Gene3D" id="3.40.50.2000">
    <property type="entry name" value="Glycogen Phosphorylase B"/>
    <property type="match status" value="1"/>
</dbReference>
<dbReference type="Proteomes" id="UP000190210">
    <property type="component" value="Unassembled WGS sequence"/>
</dbReference>
<dbReference type="AlphaFoldDB" id="A0AB73NT27"/>
<dbReference type="SUPFAM" id="SSF53756">
    <property type="entry name" value="UDP-Glycosyltransferase/glycogen phosphorylase"/>
    <property type="match status" value="1"/>
</dbReference>
<evidence type="ECO:0000256" key="1">
    <source>
        <dbReference type="ARBA" id="ARBA00022676"/>
    </source>
</evidence>
<evidence type="ECO:0000313" key="3">
    <source>
        <dbReference type="EMBL" id="OOW84857.1"/>
    </source>
</evidence>
<dbReference type="PANTHER" id="PTHR30160">
    <property type="entry name" value="TETRAACYLDISACCHARIDE 4'-KINASE-RELATED"/>
    <property type="match status" value="1"/>
</dbReference>
<dbReference type="GO" id="GO:0009244">
    <property type="term" value="P:lipopolysaccharide core region biosynthetic process"/>
    <property type="evidence" value="ECO:0007669"/>
    <property type="project" value="TreeGrafter"/>
</dbReference>
<dbReference type="RefSeq" id="WP_078537116.1">
    <property type="nucleotide sequence ID" value="NZ_LOKA01000006.1"/>
</dbReference>
<dbReference type="EMBL" id="LOKA01000006">
    <property type="protein sequence ID" value="OOW84857.1"/>
    <property type="molecule type" value="Genomic_DNA"/>
</dbReference>
<evidence type="ECO:0000256" key="2">
    <source>
        <dbReference type="ARBA" id="ARBA00022679"/>
    </source>
</evidence>
<dbReference type="GO" id="GO:0008713">
    <property type="term" value="F:ADP-heptose-lipopolysaccharide heptosyltransferase activity"/>
    <property type="evidence" value="ECO:0007669"/>
    <property type="project" value="TreeGrafter"/>
</dbReference>